<organism evidence="1 2">
    <name type="scientific">Tetrahymena thermophila (strain SB210)</name>
    <dbReference type="NCBI Taxonomy" id="312017"/>
    <lineage>
        <taxon>Eukaryota</taxon>
        <taxon>Sar</taxon>
        <taxon>Alveolata</taxon>
        <taxon>Ciliophora</taxon>
        <taxon>Intramacronucleata</taxon>
        <taxon>Oligohymenophorea</taxon>
        <taxon>Hymenostomatida</taxon>
        <taxon>Tetrahymenina</taxon>
        <taxon>Tetrahymenidae</taxon>
        <taxon>Tetrahymena</taxon>
    </lineage>
</organism>
<dbReference type="Proteomes" id="UP000009168">
    <property type="component" value="Unassembled WGS sequence"/>
</dbReference>
<evidence type="ECO:0000313" key="2">
    <source>
        <dbReference type="Proteomes" id="UP000009168"/>
    </source>
</evidence>
<name>W7XK08_TETTS</name>
<protein>
    <submittedName>
        <fullName evidence="1">Uncharacterized protein</fullName>
    </submittedName>
</protein>
<dbReference type="GeneID" id="24438672"/>
<dbReference type="AlphaFoldDB" id="W7XK08"/>
<keyword evidence="2" id="KW-1185">Reference proteome</keyword>
<proteinExistence type="predicted"/>
<reference evidence="2" key="1">
    <citation type="journal article" date="2006" name="PLoS Biol.">
        <title>Macronuclear genome sequence of the ciliate Tetrahymena thermophila, a model eukaryote.</title>
        <authorList>
            <person name="Eisen J.A."/>
            <person name="Coyne R.S."/>
            <person name="Wu M."/>
            <person name="Wu D."/>
            <person name="Thiagarajan M."/>
            <person name="Wortman J.R."/>
            <person name="Badger J.H."/>
            <person name="Ren Q."/>
            <person name="Amedeo P."/>
            <person name="Jones K.M."/>
            <person name="Tallon L.J."/>
            <person name="Delcher A.L."/>
            <person name="Salzberg S.L."/>
            <person name="Silva J.C."/>
            <person name="Haas B.J."/>
            <person name="Majoros W.H."/>
            <person name="Farzad M."/>
            <person name="Carlton J.M."/>
            <person name="Smith R.K. Jr."/>
            <person name="Garg J."/>
            <person name="Pearlman R.E."/>
            <person name="Karrer K.M."/>
            <person name="Sun L."/>
            <person name="Manning G."/>
            <person name="Elde N.C."/>
            <person name="Turkewitz A.P."/>
            <person name="Asai D.J."/>
            <person name="Wilkes D.E."/>
            <person name="Wang Y."/>
            <person name="Cai H."/>
            <person name="Collins K."/>
            <person name="Stewart B.A."/>
            <person name="Lee S.R."/>
            <person name="Wilamowska K."/>
            <person name="Weinberg Z."/>
            <person name="Ruzzo W.L."/>
            <person name="Wloga D."/>
            <person name="Gaertig J."/>
            <person name="Frankel J."/>
            <person name="Tsao C.-C."/>
            <person name="Gorovsky M.A."/>
            <person name="Keeling P.J."/>
            <person name="Waller R.F."/>
            <person name="Patron N.J."/>
            <person name="Cherry J.M."/>
            <person name="Stover N.A."/>
            <person name="Krieger C.J."/>
            <person name="del Toro C."/>
            <person name="Ryder H.F."/>
            <person name="Williamson S.C."/>
            <person name="Barbeau R.A."/>
            <person name="Hamilton E.P."/>
            <person name="Orias E."/>
        </authorList>
    </citation>
    <scope>NUCLEOTIDE SEQUENCE [LARGE SCALE GENOMIC DNA]</scope>
    <source>
        <strain evidence="2">SB210</strain>
    </source>
</reference>
<accession>W7XK08</accession>
<dbReference type="RefSeq" id="XP_012652979.1">
    <property type="nucleotide sequence ID" value="XM_012797525.1"/>
</dbReference>
<dbReference type="KEGG" id="tet:TTHERM_000382177"/>
<sequence>MLIKQDAEVLQHSQLFSQSKQNIQFNSQINQIKIQLDEIIHSKLDLQSGHTTLKPLASSKSCNSCTIISNQSKKIIFIIYLSKINFILKKQNRGGIVKGYLFFQMKIYHKILKKQKVGYHILQIKQKICMKIFQECIEIVIFQFKLKQEAKNRSLFLQKQQLQKMILKINSSFNKFKLKKDFKKQFRKNKMMHQFKASKQMKIQKFKIINRKIK</sequence>
<dbReference type="EMBL" id="GG662706">
    <property type="protein sequence ID" value="EWS74494.1"/>
    <property type="molecule type" value="Genomic_DNA"/>
</dbReference>
<dbReference type="InParanoid" id="W7XK08"/>
<gene>
    <name evidence="1" type="ORF">TTHERM_000382177</name>
</gene>
<evidence type="ECO:0000313" key="1">
    <source>
        <dbReference type="EMBL" id="EWS74494.1"/>
    </source>
</evidence>